<dbReference type="AlphaFoldDB" id="A0A1H9L168"/>
<dbReference type="NCBIfam" id="NF033484">
    <property type="entry name" value="Stp1_PP2C_phos"/>
    <property type="match status" value="1"/>
</dbReference>
<evidence type="ECO:0000256" key="4">
    <source>
        <dbReference type="ARBA" id="ARBA00022801"/>
    </source>
</evidence>
<comment type="cofactor">
    <cofactor evidence="1">
        <name>Mn(2+)</name>
        <dbReference type="ChEBI" id="CHEBI:29035"/>
    </cofactor>
</comment>
<dbReference type="STRING" id="531814.SAMN04487944_10154"/>
<evidence type="ECO:0000256" key="6">
    <source>
        <dbReference type="ARBA" id="ARBA00023211"/>
    </source>
</evidence>
<evidence type="ECO:0000313" key="10">
    <source>
        <dbReference type="EMBL" id="SER05194.1"/>
    </source>
</evidence>
<gene>
    <name evidence="10" type="ORF">SAMN04487944_10154</name>
</gene>
<keyword evidence="5" id="KW-0904">Protein phosphatase</keyword>
<comment type="catalytic activity">
    <reaction evidence="7">
        <text>O-phospho-L-seryl-[protein] + H2O = L-seryl-[protein] + phosphate</text>
        <dbReference type="Rhea" id="RHEA:20629"/>
        <dbReference type="Rhea" id="RHEA-COMP:9863"/>
        <dbReference type="Rhea" id="RHEA-COMP:11604"/>
        <dbReference type="ChEBI" id="CHEBI:15377"/>
        <dbReference type="ChEBI" id="CHEBI:29999"/>
        <dbReference type="ChEBI" id="CHEBI:43474"/>
        <dbReference type="ChEBI" id="CHEBI:83421"/>
        <dbReference type="EC" id="3.1.3.16"/>
    </reaction>
</comment>
<feature type="domain" description="PPM-type phosphatase" evidence="9">
    <location>
        <begin position="2"/>
        <end position="243"/>
    </location>
</feature>
<keyword evidence="4" id="KW-0378">Hydrolase</keyword>
<dbReference type="SMART" id="SM00332">
    <property type="entry name" value="PP2Cc"/>
    <property type="match status" value="1"/>
</dbReference>
<evidence type="ECO:0000313" key="11">
    <source>
        <dbReference type="Proteomes" id="UP000199687"/>
    </source>
</evidence>
<dbReference type="Pfam" id="PF13672">
    <property type="entry name" value="PP2C_2"/>
    <property type="match status" value="1"/>
</dbReference>
<dbReference type="Proteomes" id="UP000199687">
    <property type="component" value="Unassembled WGS sequence"/>
</dbReference>
<keyword evidence="6" id="KW-0464">Manganese</keyword>
<dbReference type="Gene3D" id="3.60.40.10">
    <property type="entry name" value="PPM-type phosphatase domain"/>
    <property type="match status" value="1"/>
</dbReference>
<dbReference type="RefSeq" id="WP_089737798.1">
    <property type="nucleotide sequence ID" value="NZ_FOGL01000001.1"/>
</dbReference>
<protein>
    <recommendedName>
        <fullName evidence="2">protein-serine/threonine phosphatase</fullName>
        <ecNumber evidence="2">3.1.3.16</ecNumber>
    </recommendedName>
</protein>
<sequence length="253" mass="27854">MRYFYRSDKGKVREINEDAAAIYEKPAAGLVLAIVADGMGGHQAGDVASKMAIEKLLEIWQNDILSVSDKDNAEDWLKNAVIQANNHVYEYAQSKRSLKGMGTTIVASICSNDYFVIAHIGDSRAYLLNQDQLQQVTADHSLVGELVRSGQLSEEDALVHPRKNVILKALGTEMDVTPDIYSSQWQTSSVLLLCTDGLTNKVSDKEIQQILGKECTQQSIDQLIELANDRGGEDNITLAVINHQMNKVGDSNC</sequence>
<dbReference type="SUPFAM" id="SSF81606">
    <property type="entry name" value="PP2C-like"/>
    <property type="match status" value="1"/>
</dbReference>
<evidence type="ECO:0000259" key="9">
    <source>
        <dbReference type="PROSITE" id="PS51746"/>
    </source>
</evidence>
<dbReference type="EC" id="3.1.3.16" evidence="2"/>
<keyword evidence="3" id="KW-0479">Metal-binding</keyword>
<dbReference type="InterPro" id="IPR001932">
    <property type="entry name" value="PPM-type_phosphatase-like_dom"/>
</dbReference>
<dbReference type="InterPro" id="IPR036457">
    <property type="entry name" value="PPM-type-like_dom_sf"/>
</dbReference>
<dbReference type="OrthoDB" id="9801841at2"/>
<dbReference type="GO" id="GO:0004722">
    <property type="term" value="F:protein serine/threonine phosphatase activity"/>
    <property type="evidence" value="ECO:0007669"/>
    <property type="project" value="UniProtKB-EC"/>
</dbReference>
<proteinExistence type="predicted"/>
<evidence type="ECO:0000256" key="7">
    <source>
        <dbReference type="ARBA" id="ARBA00047761"/>
    </source>
</evidence>
<dbReference type="FunFam" id="3.60.40.10:FF:000002">
    <property type="entry name" value="Serine/threonine phosphatase stp"/>
    <property type="match status" value="1"/>
</dbReference>
<dbReference type="EMBL" id="FOGL01000001">
    <property type="protein sequence ID" value="SER05194.1"/>
    <property type="molecule type" value="Genomic_DNA"/>
</dbReference>
<reference evidence="10 11" key="1">
    <citation type="submission" date="2016-10" db="EMBL/GenBank/DDBJ databases">
        <authorList>
            <person name="de Groot N.N."/>
        </authorList>
    </citation>
    <scope>NUCLEOTIDE SEQUENCE [LARGE SCALE GENOMIC DNA]</scope>
    <source>
        <strain evidence="10 11">CGMCC 1.7727</strain>
    </source>
</reference>
<name>A0A1H9L168_9BACI</name>
<evidence type="ECO:0000256" key="1">
    <source>
        <dbReference type="ARBA" id="ARBA00001936"/>
    </source>
</evidence>
<evidence type="ECO:0000256" key="3">
    <source>
        <dbReference type="ARBA" id="ARBA00022723"/>
    </source>
</evidence>
<organism evidence="10 11">
    <name type="scientific">Gracilibacillus ureilyticus</name>
    <dbReference type="NCBI Taxonomy" id="531814"/>
    <lineage>
        <taxon>Bacteria</taxon>
        <taxon>Bacillati</taxon>
        <taxon>Bacillota</taxon>
        <taxon>Bacilli</taxon>
        <taxon>Bacillales</taxon>
        <taxon>Bacillaceae</taxon>
        <taxon>Gracilibacillus</taxon>
    </lineage>
</organism>
<dbReference type="PANTHER" id="PTHR47992">
    <property type="entry name" value="PROTEIN PHOSPHATASE"/>
    <property type="match status" value="1"/>
</dbReference>
<dbReference type="CDD" id="cd00143">
    <property type="entry name" value="PP2Cc"/>
    <property type="match status" value="1"/>
</dbReference>
<keyword evidence="11" id="KW-1185">Reference proteome</keyword>
<evidence type="ECO:0000256" key="8">
    <source>
        <dbReference type="ARBA" id="ARBA00048336"/>
    </source>
</evidence>
<comment type="catalytic activity">
    <reaction evidence="8">
        <text>O-phospho-L-threonyl-[protein] + H2O = L-threonyl-[protein] + phosphate</text>
        <dbReference type="Rhea" id="RHEA:47004"/>
        <dbReference type="Rhea" id="RHEA-COMP:11060"/>
        <dbReference type="Rhea" id="RHEA-COMP:11605"/>
        <dbReference type="ChEBI" id="CHEBI:15377"/>
        <dbReference type="ChEBI" id="CHEBI:30013"/>
        <dbReference type="ChEBI" id="CHEBI:43474"/>
        <dbReference type="ChEBI" id="CHEBI:61977"/>
        <dbReference type="EC" id="3.1.3.16"/>
    </reaction>
</comment>
<evidence type="ECO:0000256" key="5">
    <source>
        <dbReference type="ARBA" id="ARBA00022912"/>
    </source>
</evidence>
<evidence type="ECO:0000256" key="2">
    <source>
        <dbReference type="ARBA" id="ARBA00013081"/>
    </source>
</evidence>
<dbReference type="InterPro" id="IPR015655">
    <property type="entry name" value="PP2C"/>
</dbReference>
<dbReference type="SMART" id="SM00331">
    <property type="entry name" value="PP2C_SIG"/>
    <property type="match status" value="1"/>
</dbReference>
<accession>A0A1H9L168</accession>
<dbReference type="PROSITE" id="PS51746">
    <property type="entry name" value="PPM_2"/>
    <property type="match status" value="1"/>
</dbReference>
<dbReference type="GO" id="GO:0046872">
    <property type="term" value="F:metal ion binding"/>
    <property type="evidence" value="ECO:0007669"/>
    <property type="project" value="UniProtKB-KW"/>
</dbReference>